<dbReference type="SUPFAM" id="SSF53474">
    <property type="entry name" value="alpha/beta-Hydrolases"/>
    <property type="match status" value="1"/>
</dbReference>
<dbReference type="Gene3D" id="3.40.50.1820">
    <property type="entry name" value="alpha/beta hydrolase"/>
    <property type="match status" value="1"/>
</dbReference>
<sequence length="327" mass="35935">MSTSTFERSTITIPSAHAGWNFDTWCYFPSGSSSGPRPVVIMAHGLSGTKLMGLGPYAEAFATSNYACVIFRLPPLGYFGTAEVCNVDGAPRWIVSVADQLEDYRTVIKWARQQVKIDPHRLVLWGTSFSGRRFVETSPSQVLKVILLRRRALSPARPLSMVLLKTMYCAVVDSIKRLFGLGPMYIPVVAAPSEVGGLTTEGAQEGFNNICRGLTCMNASAIFQIMRYKAINSAANTLCPILIVAPEDDNLCSLWAAADVADKVSKGEILKIHKAGHFDIYPNSSHHGESISSQLQFLQRVVPVQVLVWQSQILMIIERILSVILET</sequence>
<proteinExistence type="predicted"/>
<dbReference type="InterPro" id="IPR050261">
    <property type="entry name" value="FrsA_esterase"/>
</dbReference>
<evidence type="ECO:0000256" key="1">
    <source>
        <dbReference type="ARBA" id="ARBA00022801"/>
    </source>
</evidence>
<reference evidence="2" key="1">
    <citation type="submission" date="2020-11" db="EMBL/GenBank/DDBJ databases">
        <authorList>
            <consortium name="DOE Joint Genome Institute"/>
            <person name="Ahrendt S."/>
            <person name="Riley R."/>
            <person name="Andreopoulos W."/>
            <person name="Labutti K."/>
            <person name="Pangilinan J."/>
            <person name="Ruiz-Duenas F.J."/>
            <person name="Barrasa J.M."/>
            <person name="Sanchez-Garcia M."/>
            <person name="Camarero S."/>
            <person name="Miyauchi S."/>
            <person name="Serrano A."/>
            <person name="Linde D."/>
            <person name="Babiker R."/>
            <person name="Drula E."/>
            <person name="Ayuso-Fernandez I."/>
            <person name="Pacheco R."/>
            <person name="Padilla G."/>
            <person name="Ferreira P."/>
            <person name="Barriuso J."/>
            <person name="Kellner H."/>
            <person name="Castanera R."/>
            <person name="Alfaro M."/>
            <person name="Ramirez L."/>
            <person name="Pisabarro A.G."/>
            <person name="Kuo A."/>
            <person name="Tritt A."/>
            <person name="Lipzen A."/>
            <person name="He G."/>
            <person name="Yan M."/>
            <person name="Ng V."/>
            <person name="Cullen D."/>
            <person name="Martin F."/>
            <person name="Rosso M.-N."/>
            <person name="Henrissat B."/>
            <person name="Hibbett D."/>
            <person name="Martinez A.T."/>
            <person name="Grigoriev I.V."/>
        </authorList>
    </citation>
    <scope>NUCLEOTIDE SEQUENCE</scope>
    <source>
        <strain evidence="2">CBS 247.69</strain>
    </source>
</reference>
<evidence type="ECO:0000313" key="3">
    <source>
        <dbReference type="Proteomes" id="UP000807353"/>
    </source>
</evidence>
<keyword evidence="3" id="KW-1185">Reference proteome</keyword>
<dbReference type="PANTHER" id="PTHR22946">
    <property type="entry name" value="DIENELACTONE HYDROLASE DOMAIN-CONTAINING PROTEIN-RELATED"/>
    <property type="match status" value="1"/>
</dbReference>
<protein>
    <submittedName>
        <fullName evidence="2">Alpha/Beta hydrolase protein</fullName>
    </submittedName>
</protein>
<comment type="caution">
    <text evidence="2">The sequence shown here is derived from an EMBL/GenBank/DDBJ whole genome shotgun (WGS) entry which is preliminary data.</text>
</comment>
<keyword evidence="1 2" id="KW-0378">Hydrolase</keyword>
<dbReference type="OrthoDB" id="2498029at2759"/>
<dbReference type="AlphaFoldDB" id="A0A9P5Y0H2"/>
<dbReference type="GO" id="GO:0016788">
    <property type="term" value="F:hydrolase activity, acting on ester bonds"/>
    <property type="evidence" value="ECO:0007669"/>
    <property type="project" value="UniProtKB-ARBA"/>
</dbReference>
<organism evidence="2 3">
    <name type="scientific">Collybia nuda</name>
    <dbReference type="NCBI Taxonomy" id="64659"/>
    <lineage>
        <taxon>Eukaryota</taxon>
        <taxon>Fungi</taxon>
        <taxon>Dikarya</taxon>
        <taxon>Basidiomycota</taxon>
        <taxon>Agaricomycotina</taxon>
        <taxon>Agaricomycetes</taxon>
        <taxon>Agaricomycetidae</taxon>
        <taxon>Agaricales</taxon>
        <taxon>Tricholomatineae</taxon>
        <taxon>Clitocybaceae</taxon>
        <taxon>Collybia</taxon>
    </lineage>
</organism>
<dbReference type="PANTHER" id="PTHR22946:SF9">
    <property type="entry name" value="POLYKETIDE TRANSFERASE AF380"/>
    <property type="match status" value="1"/>
</dbReference>
<evidence type="ECO:0000313" key="2">
    <source>
        <dbReference type="EMBL" id="KAF9459041.1"/>
    </source>
</evidence>
<gene>
    <name evidence="2" type="ORF">BDZ94DRAFT_1291781</name>
</gene>
<accession>A0A9P5Y0H2</accession>
<dbReference type="InterPro" id="IPR029058">
    <property type="entry name" value="AB_hydrolase_fold"/>
</dbReference>
<dbReference type="EMBL" id="MU150325">
    <property type="protein sequence ID" value="KAF9459041.1"/>
    <property type="molecule type" value="Genomic_DNA"/>
</dbReference>
<name>A0A9P5Y0H2_9AGAR</name>
<dbReference type="Proteomes" id="UP000807353">
    <property type="component" value="Unassembled WGS sequence"/>
</dbReference>